<proteinExistence type="predicted"/>
<sequence>MEKSTEKKDTPELAASVETQAAPGSADGAETSGVHENSDGAETLRSAMADEAVVIPANLKLRLEKCPKCHYERQEGDNAFATPFECPKCGVVYALAMEEVRRQGRGHELQAEAEAEEMRRLAQAQSENIRSTQIGSAMFVDEEKSKIWIALIIVAILALGALFFI</sequence>
<dbReference type="Proteomes" id="UP000199581">
    <property type="component" value="Unassembled WGS sequence"/>
</dbReference>
<name>A0A8G2C3B7_DESNO</name>
<keyword evidence="2" id="KW-0472">Membrane</keyword>
<accession>A0A8G2C3B7</accession>
<evidence type="ECO:0000313" key="3">
    <source>
        <dbReference type="EMBL" id="SFL78153.1"/>
    </source>
</evidence>
<gene>
    <name evidence="3" type="ORF">SAMN05421830_106115</name>
</gene>
<evidence type="ECO:0000256" key="1">
    <source>
        <dbReference type="SAM" id="MobiDB-lite"/>
    </source>
</evidence>
<comment type="caution">
    <text evidence="3">The sequence shown here is derived from an EMBL/GenBank/DDBJ whole genome shotgun (WGS) entry which is preliminary data.</text>
</comment>
<keyword evidence="4" id="KW-1185">Reference proteome</keyword>
<dbReference type="AlphaFoldDB" id="A0A8G2C3B7"/>
<evidence type="ECO:0000256" key="2">
    <source>
        <dbReference type="SAM" id="Phobius"/>
    </source>
</evidence>
<evidence type="ECO:0000313" key="4">
    <source>
        <dbReference type="Proteomes" id="UP000199581"/>
    </source>
</evidence>
<organism evidence="3 4">
    <name type="scientific">Desulfomicrobium norvegicum (strain DSM 1741 / NCIMB 8310)</name>
    <name type="common">Desulfovibrio baculatus (strain Norway 4)</name>
    <name type="synonym">Desulfovibrio desulfuricans (strain Norway 4)</name>
    <dbReference type="NCBI Taxonomy" id="52561"/>
    <lineage>
        <taxon>Bacteria</taxon>
        <taxon>Pseudomonadati</taxon>
        <taxon>Thermodesulfobacteriota</taxon>
        <taxon>Desulfovibrionia</taxon>
        <taxon>Desulfovibrionales</taxon>
        <taxon>Desulfomicrobiaceae</taxon>
        <taxon>Desulfomicrobium</taxon>
    </lineage>
</organism>
<dbReference type="OrthoDB" id="5471651at2"/>
<feature type="region of interest" description="Disordered" evidence="1">
    <location>
        <begin position="1"/>
        <end position="38"/>
    </location>
</feature>
<keyword evidence="2" id="KW-0812">Transmembrane</keyword>
<feature type="transmembrane region" description="Helical" evidence="2">
    <location>
        <begin position="147"/>
        <end position="164"/>
    </location>
</feature>
<dbReference type="RefSeq" id="WP_143077883.1">
    <property type="nucleotide sequence ID" value="NZ_FOTO01000006.1"/>
</dbReference>
<feature type="compositionally biased region" description="Basic and acidic residues" evidence="1">
    <location>
        <begin position="1"/>
        <end position="11"/>
    </location>
</feature>
<dbReference type="EMBL" id="FOTO01000006">
    <property type="protein sequence ID" value="SFL78153.1"/>
    <property type="molecule type" value="Genomic_DNA"/>
</dbReference>
<protein>
    <submittedName>
        <fullName evidence="3">Uncharacterized protein</fullName>
    </submittedName>
</protein>
<reference evidence="3 4" key="1">
    <citation type="submission" date="2016-10" db="EMBL/GenBank/DDBJ databases">
        <authorList>
            <person name="Varghese N."/>
            <person name="Submissions S."/>
        </authorList>
    </citation>
    <scope>NUCLEOTIDE SEQUENCE [LARGE SCALE GENOMIC DNA]</scope>
    <source>
        <strain evidence="3 4">DSM 1741</strain>
    </source>
</reference>
<keyword evidence="2" id="KW-1133">Transmembrane helix</keyword>